<dbReference type="PANTHER" id="PTHR12135">
    <property type="entry name" value="DNA REPAIR PROTEIN XP-C / RAD4"/>
    <property type="match status" value="1"/>
</dbReference>
<dbReference type="InterPro" id="IPR004583">
    <property type="entry name" value="DNA_repair_Rad4"/>
</dbReference>
<evidence type="ECO:0000313" key="2">
    <source>
        <dbReference type="EMBL" id="VDM06488.1"/>
    </source>
</evidence>
<dbReference type="AlphaFoldDB" id="A0A3P7F6I1"/>
<dbReference type="GO" id="GO:0071942">
    <property type="term" value="C:XPC complex"/>
    <property type="evidence" value="ECO:0007669"/>
    <property type="project" value="TreeGrafter"/>
</dbReference>
<dbReference type="GO" id="GO:0005737">
    <property type="term" value="C:cytoplasm"/>
    <property type="evidence" value="ECO:0007669"/>
    <property type="project" value="TreeGrafter"/>
</dbReference>
<dbReference type="SMART" id="SM01030">
    <property type="entry name" value="BHD_1"/>
    <property type="match status" value="1"/>
</dbReference>
<dbReference type="GO" id="GO:0006289">
    <property type="term" value="P:nucleotide-excision repair"/>
    <property type="evidence" value="ECO:0007669"/>
    <property type="project" value="InterPro"/>
</dbReference>
<dbReference type="Gene3D" id="2.20.20.110">
    <property type="entry name" value="Rad4, beta-hairpin domain BHD1"/>
    <property type="match status" value="1"/>
</dbReference>
<dbReference type="GO" id="GO:0003684">
    <property type="term" value="F:damaged DNA binding"/>
    <property type="evidence" value="ECO:0007669"/>
    <property type="project" value="InterPro"/>
</dbReference>
<dbReference type="GO" id="GO:0003697">
    <property type="term" value="F:single-stranded DNA binding"/>
    <property type="evidence" value="ECO:0007669"/>
    <property type="project" value="TreeGrafter"/>
</dbReference>
<protein>
    <recommendedName>
        <fullName evidence="1">Rad4 beta-hairpin domain-containing protein</fullName>
    </recommendedName>
</protein>
<evidence type="ECO:0000259" key="1">
    <source>
        <dbReference type="SMART" id="SM01030"/>
    </source>
</evidence>
<dbReference type="GO" id="GO:0006298">
    <property type="term" value="P:mismatch repair"/>
    <property type="evidence" value="ECO:0007669"/>
    <property type="project" value="TreeGrafter"/>
</dbReference>
<proteinExistence type="predicted"/>
<dbReference type="InterPro" id="IPR018326">
    <property type="entry name" value="Rad4_beta-hairpin_dom1"/>
</dbReference>
<dbReference type="Pfam" id="PF10403">
    <property type="entry name" value="BHD_1"/>
    <property type="match status" value="1"/>
</dbReference>
<accession>A0A3P7F6I1</accession>
<name>A0A3P7F6I1_SCHSO</name>
<feature type="domain" description="Rad4 beta-hairpin" evidence="1">
    <location>
        <begin position="89"/>
        <end position="148"/>
    </location>
</feature>
<reference evidence="2 3" key="1">
    <citation type="submission" date="2018-11" db="EMBL/GenBank/DDBJ databases">
        <authorList>
            <consortium name="Pathogen Informatics"/>
        </authorList>
    </citation>
    <scope>NUCLEOTIDE SEQUENCE [LARGE SCALE GENOMIC DNA]</scope>
    <source>
        <strain evidence="2 3">NST_G2</strain>
    </source>
</reference>
<organism evidence="2 3">
    <name type="scientific">Schistocephalus solidus</name>
    <name type="common">Tapeworm</name>
    <dbReference type="NCBI Taxonomy" id="70667"/>
    <lineage>
        <taxon>Eukaryota</taxon>
        <taxon>Metazoa</taxon>
        <taxon>Spiralia</taxon>
        <taxon>Lophotrochozoa</taxon>
        <taxon>Platyhelminthes</taxon>
        <taxon>Cestoda</taxon>
        <taxon>Eucestoda</taxon>
        <taxon>Diphyllobothriidea</taxon>
        <taxon>Diphyllobothriidae</taxon>
        <taxon>Schistocephalus</taxon>
    </lineage>
</organism>
<dbReference type="EMBL" id="UYSU01052604">
    <property type="protein sequence ID" value="VDM06488.1"/>
    <property type="molecule type" value="Genomic_DNA"/>
</dbReference>
<dbReference type="Proteomes" id="UP000275846">
    <property type="component" value="Unassembled WGS sequence"/>
</dbReference>
<keyword evidence="3" id="KW-1185">Reference proteome</keyword>
<sequence length="213" mass="24605">MIFESSSSITSPYVGRSPIELASRYDPQWLTSSRGCRIADPLWKDLLNQMKEYCDADTALTGDLRARESTMEPEIRDAVDAERIQNCLRQLPLPRRVSDLKNHPLYVLQRHLLKFEIIHPPDAPVIGFLKVGKTDSMGEPIFSRDYLHICHTREAWLKEAKNAQIAARWAVKAIWPSKASQGRDPSSHTRVLLWCRDSYRQYSFEARHIYPVL</sequence>
<dbReference type="PANTHER" id="PTHR12135:SF0">
    <property type="entry name" value="DNA REPAIR PROTEIN COMPLEMENTING XP-C CELLS"/>
    <property type="match status" value="1"/>
</dbReference>
<evidence type="ECO:0000313" key="3">
    <source>
        <dbReference type="Proteomes" id="UP000275846"/>
    </source>
</evidence>
<dbReference type="GO" id="GO:0000111">
    <property type="term" value="C:nucleotide-excision repair factor 2 complex"/>
    <property type="evidence" value="ECO:0007669"/>
    <property type="project" value="TreeGrafter"/>
</dbReference>
<gene>
    <name evidence="2" type="ORF">SSLN_LOCUS20102</name>
</gene>
<dbReference type="STRING" id="70667.A0A3P7F6I1"/>
<dbReference type="OrthoDB" id="300780at2759"/>